<sequence>MVNKCCVYGCKSRAGLNIRFHRFPKGDIGNKWISYLRQFNPSFEKKVSSNVCGLNFDPDLDYEISRTTDRKTSV</sequence>
<reference evidence="7 8" key="1">
    <citation type="submission" date="2023-01" db="EMBL/GenBank/DDBJ databases">
        <authorList>
            <person name="Whitehead M."/>
        </authorList>
    </citation>
    <scope>NUCLEOTIDE SEQUENCE [LARGE SCALE GENOMIC DNA]</scope>
</reference>
<evidence type="ECO:0000256" key="3">
    <source>
        <dbReference type="ARBA" id="ARBA00022833"/>
    </source>
</evidence>
<keyword evidence="8" id="KW-1185">Reference proteome</keyword>
<gene>
    <name evidence="7" type="ORF">MEUPH1_LOCUS29129</name>
</gene>
<keyword evidence="3" id="KW-0862">Zinc</keyword>
<dbReference type="AlphaFoldDB" id="A0AAV0Y458"/>
<evidence type="ECO:0000256" key="5">
    <source>
        <dbReference type="PROSITE-ProRule" id="PRU00309"/>
    </source>
</evidence>
<evidence type="ECO:0000313" key="8">
    <source>
        <dbReference type="Proteomes" id="UP001160148"/>
    </source>
</evidence>
<evidence type="ECO:0000256" key="1">
    <source>
        <dbReference type="ARBA" id="ARBA00022723"/>
    </source>
</evidence>
<comment type="caution">
    <text evidence="7">The sequence shown here is derived from an EMBL/GenBank/DDBJ whole genome shotgun (WGS) entry which is preliminary data.</text>
</comment>
<organism evidence="7 8">
    <name type="scientific">Macrosiphum euphorbiae</name>
    <name type="common">potato aphid</name>
    <dbReference type="NCBI Taxonomy" id="13131"/>
    <lineage>
        <taxon>Eukaryota</taxon>
        <taxon>Metazoa</taxon>
        <taxon>Ecdysozoa</taxon>
        <taxon>Arthropoda</taxon>
        <taxon>Hexapoda</taxon>
        <taxon>Insecta</taxon>
        <taxon>Pterygota</taxon>
        <taxon>Neoptera</taxon>
        <taxon>Paraneoptera</taxon>
        <taxon>Hemiptera</taxon>
        <taxon>Sternorrhyncha</taxon>
        <taxon>Aphidomorpha</taxon>
        <taxon>Aphidoidea</taxon>
        <taxon>Aphididae</taxon>
        <taxon>Macrosiphini</taxon>
        <taxon>Macrosiphum</taxon>
    </lineage>
</organism>
<dbReference type="InterPro" id="IPR006612">
    <property type="entry name" value="THAP_Znf"/>
</dbReference>
<keyword evidence="2 5" id="KW-0863">Zinc-finger</keyword>
<evidence type="ECO:0000256" key="2">
    <source>
        <dbReference type="ARBA" id="ARBA00022771"/>
    </source>
</evidence>
<name>A0AAV0Y458_9HEMI</name>
<protein>
    <recommendedName>
        <fullName evidence="6">THAP-type domain-containing protein</fullName>
    </recommendedName>
</protein>
<accession>A0AAV0Y458</accession>
<dbReference type="Pfam" id="PF05485">
    <property type="entry name" value="THAP"/>
    <property type="match status" value="1"/>
</dbReference>
<dbReference type="PROSITE" id="PS50950">
    <property type="entry name" value="ZF_THAP"/>
    <property type="match status" value="1"/>
</dbReference>
<dbReference type="Proteomes" id="UP001160148">
    <property type="component" value="Unassembled WGS sequence"/>
</dbReference>
<evidence type="ECO:0000256" key="4">
    <source>
        <dbReference type="ARBA" id="ARBA00023125"/>
    </source>
</evidence>
<dbReference type="EMBL" id="CARXXK010001361">
    <property type="protein sequence ID" value="CAI6375665.1"/>
    <property type="molecule type" value="Genomic_DNA"/>
</dbReference>
<dbReference type="GO" id="GO:0003677">
    <property type="term" value="F:DNA binding"/>
    <property type="evidence" value="ECO:0007669"/>
    <property type="project" value="UniProtKB-UniRule"/>
</dbReference>
<dbReference type="SUPFAM" id="SSF57716">
    <property type="entry name" value="Glucocorticoid receptor-like (DNA-binding domain)"/>
    <property type="match status" value="1"/>
</dbReference>
<dbReference type="GO" id="GO:0008270">
    <property type="term" value="F:zinc ion binding"/>
    <property type="evidence" value="ECO:0007669"/>
    <property type="project" value="UniProtKB-KW"/>
</dbReference>
<evidence type="ECO:0000313" key="7">
    <source>
        <dbReference type="EMBL" id="CAI6375665.1"/>
    </source>
</evidence>
<keyword evidence="4 5" id="KW-0238">DNA-binding</keyword>
<proteinExistence type="predicted"/>
<keyword evidence="1" id="KW-0479">Metal-binding</keyword>
<evidence type="ECO:0000259" key="6">
    <source>
        <dbReference type="PROSITE" id="PS50950"/>
    </source>
</evidence>
<feature type="domain" description="THAP-type" evidence="6">
    <location>
        <begin position="1"/>
        <end position="74"/>
    </location>
</feature>